<dbReference type="PROSITE" id="PS51782">
    <property type="entry name" value="LYSM"/>
    <property type="match status" value="1"/>
</dbReference>
<dbReference type="InterPro" id="IPR036779">
    <property type="entry name" value="LysM_dom_sf"/>
</dbReference>
<dbReference type="CDD" id="cd00118">
    <property type="entry name" value="LysM"/>
    <property type="match status" value="1"/>
</dbReference>
<organism evidence="2 3">
    <name type="scientific">Dolosigranulum pigrum</name>
    <dbReference type="NCBI Taxonomy" id="29394"/>
    <lineage>
        <taxon>Bacteria</taxon>
        <taxon>Bacillati</taxon>
        <taxon>Bacillota</taxon>
        <taxon>Bacilli</taxon>
        <taxon>Lactobacillales</taxon>
        <taxon>Carnobacteriaceae</taxon>
        <taxon>Dolosigranulum</taxon>
    </lineage>
</organism>
<reference evidence="2 3" key="1">
    <citation type="submission" date="2017-03" db="EMBL/GenBank/DDBJ databases">
        <title>wgs assembly of Dolosigranulum pigrum KPL CDC strains.</title>
        <authorList>
            <person name="Brugger S.D."/>
            <person name="Pettigrew M."/>
            <person name="Kong Y."/>
            <person name="Lemon K.P."/>
        </authorList>
    </citation>
    <scope>NUCLEOTIDE SEQUENCE [LARGE SCALE GENOMIC DNA]</scope>
    <source>
        <strain evidence="2 3">KPL1931_CDC4294-98</strain>
    </source>
</reference>
<dbReference type="InterPro" id="IPR018392">
    <property type="entry name" value="LysM"/>
</dbReference>
<dbReference type="Gene3D" id="3.10.350.10">
    <property type="entry name" value="LysM domain"/>
    <property type="match status" value="1"/>
</dbReference>
<name>A0A328KSE7_9LACT</name>
<comment type="caution">
    <text evidence="2">The sequence shown here is derived from an EMBL/GenBank/DDBJ whole genome shotgun (WGS) entry which is preliminary data.</text>
</comment>
<dbReference type="SUPFAM" id="SSF54106">
    <property type="entry name" value="LysM domain"/>
    <property type="match status" value="1"/>
</dbReference>
<feature type="domain" description="LysM" evidence="1">
    <location>
        <begin position="73"/>
        <end position="118"/>
    </location>
</feature>
<protein>
    <recommendedName>
        <fullName evidence="1">LysM domain-containing protein</fullName>
    </recommendedName>
</protein>
<accession>A0A328KSE7</accession>
<sequence length="271" mass="31330">MTNTIYKWDGSKWVGADDAIQTYDGEKFKPVEVYKWDGQTWGEPEVKSQKQYTKTYEATWSQPYNGKGAYKVKTRVAKWGDTVSHYALWYNTTIPNIVSWNDNIGNPHKIWTGWTYVVGREGLPQKAKSKFLEQGHRKAKKNETNYGSRGSMIGFDYKQMRKDLDGAEILKVEMYLRCEWTLVNKGYAIIGTHDSDSAPAGMDNRGYWYMAEEFRKGQAKWFDARKLLVEQIQKGHSKGVTLYTKKMDNEHVCAFNAGSGHTPKLRVTYRK</sequence>
<gene>
    <name evidence="2" type="ORF">B8A44_07845</name>
</gene>
<proteinExistence type="predicted"/>
<dbReference type="EMBL" id="NAQV01000023">
    <property type="protein sequence ID" value="RAN62452.1"/>
    <property type="molecule type" value="Genomic_DNA"/>
</dbReference>
<evidence type="ECO:0000313" key="2">
    <source>
        <dbReference type="EMBL" id="RAN62452.1"/>
    </source>
</evidence>
<dbReference type="Proteomes" id="UP000249099">
    <property type="component" value="Unassembled WGS sequence"/>
</dbReference>
<evidence type="ECO:0000259" key="1">
    <source>
        <dbReference type="PROSITE" id="PS51782"/>
    </source>
</evidence>
<dbReference type="AlphaFoldDB" id="A0A328KSE7"/>
<dbReference type="RefSeq" id="WP_112790400.1">
    <property type="nucleotide sequence ID" value="NZ_NAQV01000023.1"/>
</dbReference>
<evidence type="ECO:0000313" key="3">
    <source>
        <dbReference type="Proteomes" id="UP000249099"/>
    </source>
</evidence>